<dbReference type="InterPro" id="IPR006603">
    <property type="entry name" value="PQ-loop_rpt"/>
</dbReference>
<comment type="caution">
    <text evidence="6">The sequence shown here is derived from an EMBL/GenBank/DDBJ whole genome shotgun (WGS) entry which is preliminary data.</text>
</comment>
<evidence type="ECO:0000256" key="3">
    <source>
        <dbReference type="ARBA" id="ARBA00022989"/>
    </source>
</evidence>
<feature type="transmembrane region" description="Helical" evidence="5">
    <location>
        <begin position="89"/>
        <end position="109"/>
    </location>
</feature>
<dbReference type="PANTHER" id="PTHR16201:SF11">
    <property type="entry name" value="PQ-LOOP REPEAT-CONTAINING PROTEIN"/>
    <property type="match status" value="1"/>
</dbReference>
<evidence type="ECO:0000256" key="2">
    <source>
        <dbReference type="ARBA" id="ARBA00022692"/>
    </source>
</evidence>
<evidence type="ECO:0000256" key="1">
    <source>
        <dbReference type="ARBA" id="ARBA00004141"/>
    </source>
</evidence>
<dbReference type="Proteomes" id="UP000813824">
    <property type="component" value="Unassembled WGS sequence"/>
</dbReference>
<feature type="transmembrane region" description="Helical" evidence="5">
    <location>
        <begin position="218"/>
        <end position="240"/>
    </location>
</feature>
<gene>
    <name evidence="6" type="ORF">BXZ70DRAFT_1017211</name>
</gene>
<dbReference type="PANTHER" id="PTHR16201">
    <property type="entry name" value="SEVEN TRANSMEMBRANE PROTEIN 1-RELATED"/>
    <property type="match status" value="1"/>
</dbReference>
<keyword evidence="7" id="KW-1185">Reference proteome</keyword>
<feature type="transmembrane region" description="Helical" evidence="5">
    <location>
        <begin position="187"/>
        <end position="206"/>
    </location>
</feature>
<keyword evidence="4 5" id="KW-0472">Membrane</keyword>
<name>A0A8K0XRE7_9AGAR</name>
<organism evidence="6 7">
    <name type="scientific">Cristinia sonorae</name>
    <dbReference type="NCBI Taxonomy" id="1940300"/>
    <lineage>
        <taxon>Eukaryota</taxon>
        <taxon>Fungi</taxon>
        <taxon>Dikarya</taxon>
        <taxon>Basidiomycota</taxon>
        <taxon>Agaricomycotina</taxon>
        <taxon>Agaricomycetes</taxon>
        <taxon>Agaricomycetidae</taxon>
        <taxon>Agaricales</taxon>
        <taxon>Pleurotineae</taxon>
        <taxon>Stephanosporaceae</taxon>
        <taxon>Cristinia</taxon>
    </lineage>
</organism>
<feature type="transmembrane region" description="Helical" evidence="5">
    <location>
        <begin position="49"/>
        <end position="69"/>
    </location>
</feature>
<reference evidence="6" key="1">
    <citation type="journal article" date="2021" name="New Phytol.">
        <title>Evolutionary innovations through gain and loss of genes in the ectomycorrhizal Boletales.</title>
        <authorList>
            <person name="Wu G."/>
            <person name="Miyauchi S."/>
            <person name="Morin E."/>
            <person name="Kuo A."/>
            <person name="Drula E."/>
            <person name="Varga T."/>
            <person name="Kohler A."/>
            <person name="Feng B."/>
            <person name="Cao Y."/>
            <person name="Lipzen A."/>
            <person name="Daum C."/>
            <person name="Hundley H."/>
            <person name="Pangilinan J."/>
            <person name="Johnson J."/>
            <person name="Barry K."/>
            <person name="LaButti K."/>
            <person name="Ng V."/>
            <person name="Ahrendt S."/>
            <person name="Min B."/>
            <person name="Choi I.G."/>
            <person name="Park H."/>
            <person name="Plett J.M."/>
            <person name="Magnuson J."/>
            <person name="Spatafora J.W."/>
            <person name="Nagy L.G."/>
            <person name="Henrissat B."/>
            <person name="Grigoriev I.V."/>
            <person name="Yang Z.L."/>
            <person name="Xu J."/>
            <person name="Martin F.M."/>
        </authorList>
    </citation>
    <scope>NUCLEOTIDE SEQUENCE</scope>
    <source>
        <strain evidence="6">KKN 215</strain>
    </source>
</reference>
<feature type="transmembrane region" description="Helical" evidence="5">
    <location>
        <begin position="145"/>
        <end position="167"/>
    </location>
</feature>
<proteinExistence type="predicted"/>
<evidence type="ECO:0000313" key="7">
    <source>
        <dbReference type="Proteomes" id="UP000813824"/>
    </source>
</evidence>
<keyword evidence="3 5" id="KW-1133">Transmembrane helix</keyword>
<sequence length="373" mass="41231">MADICDPDRDSATTALTIFICIGMVISYLPQHIRIILAKSSEGFSPWFLLLGSTSSASAMFNIIVMQWGVLKCCRVVSAGTCIESTLGIFQLFLQWFLFTLILVLYMMYYPPHLRYVSAISLGDNETGDTSTKPKTAVKSDNWKLSIILSWVVALFILFTGFITFFLLGTNRVESPDTSLPDRGAQIAIWATFLGVLSALLAAMQYAPQIVHTYKLKLVGALSIKMMLIQSPGALLMVLSIALRPGTNWTTWLPYAVAGGMQSILLVMCLFWQRRQHKLQIDDFGNPLPYAGASDNSDSSPVPIRRGTQLEREGVTVAEEVDTAVHTDVRVVHGIEHEITVGRSVSEETPLLADGRKTDGERRAGFWGRLFGK</sequence>
<dbReference type="EMBL" id="JAEVFJ010000010">
    <property type="protein sequence ID" value="KAH8102299.1"/>
    <property type="molecule type" value="Genomic_DNA"/>
</dbReference>
<feature type="transmembrane region" description="Helical" evidence="5">
    <location>
        <begin position="12"/>
        <end position="29"/>
    </location>
</feature>
<dbReference type="InterPro" id="IPR051415">
    <property type="entry name" value="LAAT-1"/>
</dbReference>
<dbReference type="Gene3D" id="1.20.1280.290">
    <property type="match status" value="2"/>
</dbReference>
<protein>
    <recommendedName>
        <fullName evidence="8">PQ loop repeat protein</fullName>
    </recommendedName>
</protein>
<comment type="subcellular location">
    <subcellularLocation>
        <location evidence="1">Membrane</location>
        <topology evidence="1">Multi-pass membrane protein</topology>
    </subcellularLocation>
</comment>
<dbReference type="GO" id="GO:0016020">
    <property type="term" value="C:membrane"/>
    <property type="evidence" value="ECO:0007669"/>
    <property type="project" value="UniProtKB-SubCell"/>
</dbReference>
<dbReference type="SMART" id="SM00679">
    <property type="entry name" value="CTNS"/>
    <property type="match status" value="2"/>
</dbReference>
<feature type="transmembrane region" description="Helical" evidence="5">
    <location>
        <begin position="252"/>
        <end position="272"/>
    </location>
</feature>
<evidence type="ECO:0000313" key="6">
    <source>
        <dbReference type="EMBL" id="KAH8102299.1"/>
    </source>
</evidence>
<dbReference type="AlphaFoldDB" id="A0A8K0XRE7"/>
<evidence type="ECO:0008006" key="8">
    <source>
        <dbReference type="Google" id="ProtNLM"/>
    </source>
</evidence>
<evidence type="ECO:0000256" key="5">
    <source>
        <dbReference type="SAM" id="Phobius"/>
    </source>
</evidence>
<dbReference type="Pfam" id="PF04193">
    <property type="entry name" value="PQ-loop"/>
    <property type="match status" value="2"/>
</dbReference>
<evidence type="ECO:0000256" key="4">
    <source>
        <dbReference type="ARBA" id="ARBA00023136"/>
    </source>
</evidence>
<accession>A0A8K0XRE7</accession>
<keyword evidence="2 5" id="KW-0812">Transmembrane</keyword>
<dbReference type="OrthoDB" id="19344at2759"/>